<comment type="caution">
    <text evidence="1">The sequence shown here is derived from an EMBL/GenBank/DDBJ whole genome shotgun (WGS) entry which is preliminary data.</text>
</comment>
<dbReference type="RefSeq" id="WP_217084813.1">
    <property type="nucleotide sequence ID" value="NZ_JAHPMX010000019.1"/>
</dbReference>
<protein>
    <recommendedName>
        <fullName evidence="3">Pectate lyase superfamily protein domain-containing protein</fullName>
    </recommendedName>
</protein>
<evidence type="ECO:0000313" key="1">
    <source>
        <dbReference type="EMBL" id="MBU9359759.1"/>
    </source>
</evidence>
<name>A0AAP2MRG2_9BURK</name>
<proteinExistence type="predicted"/>
<evidence type="ECO:0008006" key="3">
    <source>
        <dbReference type="Google" id="ProtNLM"/>
    </source>
</evidence>
<dbReference type="EMBL" id="JAHPMX010000019">
    <property type="protein sequence ID" value="MBU9359759.1"/>
    <property type="molecule type" value="Genomic_DNA"/>
</dbReference>
<gene>
    <name evidence="1" type="ORF">KTE52_25810</name>
</gene>
<dbReference type="AlphaFoldDB" id="A0AAP2MRG2"/>
<evidence type="ECO:0000313" key="2">
    <source>
        <dbReference type="Proteomes" id="UP001196915"/>
    </source>
</evidence>
<organism evidence="1 2">
    <name type="scientific">Burkholderia multivorans</name>
    <dbReference type="NCBI Taxonomy" id="87883"/>
    <lineage>
        <taxon>Bacteria</taxon>
        <taxon>Pseudomonadati</taxon>
        <taxon>Pseudomonadota</taxon>
        <taxon>Betaproteobacteria</taxon>
        <taxon>Burkholderiales</taxon>
        <taxon>Burkholderiaceae</taxon>
        <taxon>Burkholderia</taxon>
        <taxon>Burkholderia cepacia complex</taxon>
    </lineage>
</organism>
<dbReference type="Proteomes" id="UP001196915">
    <property type="component" value="Unassembled WGS sequence"/>
</dbReference>
<sequence length="766" mass="80269">MTVTSSTQDVSYATDGSTVVFPVPFYFIDDNHVFVDKIDANGTLVPLVLGTDYSVSGAGVESGGAVTTTVAYATGFHLHIYRIVPVTQETEYQQNDPFPAKSTEKALDKLTMIAQQTASAIENSIRYPSSEIGNDGVLPGANDRALKVVGFDALGNVVMLPMPTAIGAGDLKNEVWTGGTDYTPGVSTKVLLSRDYTSKANLGSVVMQGISQDPDSYRINAGYLEFLDGAGNPTAIPVDAQKIWCVGGTTLSLNRPALDSVTDENVTSDAAIKSSKLLYTPPGGDAVPRPVEDRLRETLFVSDFGAKFDGTDDTSAFQKALNELGSSGGRIMVPRGKKAYIAGTLTIPPNCSLVGPYQFTGSPGNNVAAPYGNMGALLLAPTATIRLSSGSGLEGLLIYRYGMVFPEATAGAFAGTAITLIGDDTSIYRSMILGFNQAVYGTGVQRPRIQDLYHDCLNGVWIDNCADISRIKDNHAWPFSTIGPSAPSSALTRPGSAYRLSTLGDWAQLCGLFSFGYFRGFSLESVNSVTLLGCGADGTGSYAGSYGFDLQAGCTDVRLIGCQAAAQATGYHFNNGVIPNLHSEMLGCAAWGNVDNGVLVDAGDVSIIGGTFRGATNGIAINNANSIVMIDKVRFNNNSSWPINCFVSTTNLILGKNDYGTLGVGNQAVNNNFGPVQISSATLMKLPPNDNVFYTVTGGTTIGGIAGGYNGRVVSLLFTAACTVGNSAASPNGISLDGGTNFNAVNGSTLTLLHNGSLWYEIGRKN</sequence>
<accession>A0AAP2MRG2</accession>
<reference evidence="1" key="1">
    <citation type="submission" date="2021-06" db="EMBL/GenBank/DDBJ databases">
        <title>A collection of bacterial strains from the Burkholderia cepacia Research Laboratory and Repository.</title>
        <authorList>
            <person name="Lipuma J."/>
            <person name="Spilker T."/>
        </authorList>
    </citation>
    <scope>NUCLEOTIDE SEQUENCE</scope>
    <source>
        <strain evidence="1">AU37435</strain>
    </source>
</reference>